<dbReference type="Proteomes" id="UP001305414">
    <property type="component" value="Unassembled WGS sequence"/>
</dbReference>
<dbReference type="EMBL" id="JAWHQM010000085">
    <property type="protein sequence ID" value="KAK5636934.1"/>
    <property type="molecule type" value="Genomic_DNA"/>
</dbReference>
<organism evidence="1 2">
    <name type="scientific">Xylaria bambusicola</name>
    <dbReference type="NCBI Taxonomy" id="326684"/>
    <lineage>
        <taxon>Eukaryota</taxon>
        <taxon>Fungi</taxon>
        <taxon>Dikarya</taxon>
        <taxon>Ascomycota</taxon>
        <taxon>Pezizomycotina</taxon>
        <taxon>Sordariomycetes</taxon>
        <taxon>Xylariomycetidae</taxon>
        <taxon>Xylariales</taxon>
        <taxon>Xylariaceae</taxon>
        <taxon>Xylaria</taxon>
    </lineage>
</organism>
<reference evidence="1 2" key="1">
    <citation type="submission" date="2023-10" db="EMBL/GenBank/DDBJ databases">
        <title>Draft genome sequence of Xylaria bambusicola isolate GMP-LS, the root and basal stem rot pathogen of sugarcane in Indonesia.</title>
        <authorList>
            <person name="Selvaraj P."/>
            <person name="Muralishankar V."/>
            <person name="Muruganantham S."/>
            <person name="Sp S."/>
            <person name="Haryani S."/>
            <person name="Lau K.J.X."/>
            <person name="Naqvi N.I."/>
        </authorList>
    </citation>
    <scope>NUCLEOTIDE SEQUENCE [LARGE SCALE GENOMIC DNA]</scope>
    <source>
        <strain evidence="1">GMP-LS</strain>
    </source>
</reference>
<protein>
    <submittedName>
        <fullName evidence="1">Uncharacterized protein</fullName>
    </submittedName>
</protein>
<proteinExistence type="predicted"/>
<sequence length="69" mass="7488">MMEVHDQVGANQVLGRGARMFIACHARSSSTLASQTPARYRSVLYLCMFLTKPEIAGNTSLLKVSSVSV</sequence>
<evidence type="ECO:0000313" key="2">
    <source>
        <dbReference type="Proteomes" id="UP001305414"/>
    </source>
</evidence>
<dbReference type="AlphaFoldDB" id="A0AAN7V5U7"/>
<keyword evidence="2" id="KW-1185">Reference proteome</keyword>
<evidence type="ECO:0000313" key="1">
    <source>
        <dbReference type="EMBL" id="KAK5636934.1"/>
    </source>
</evidence>
<gene>
    <name evidence="1" type="ORF">RRF57_012646</name>
</gene>
<accession>A0AAN7V5U7</accession>
<comment type="caution">
    <text evidence="1">The sequence shown here is derived from an EMBL/GenBank/DDBJ whole genome shotgun (WGS) entry which is preliminary data.</text>
</comment>
<name>A0AAN7V5U7_9PEZI</name>